<dbReference type="RefSeq" id="XP_005775345.1">
    <property type="nucleotide sequence ID" value="XM_005775288.1"/>
</dbReference>
<dbReference type="EnsemblProtists" id="EOD22916">
    <property type="protein sequence ID" value="EOD22916"/>
    <property type="gene ID" value="EMIHUDRAFT_432080"/>
</dbReference>
<dbReference type="Proteomes" id="UP000013827">
    <property type="component" value="Unassembled WGS sequence"/>
</dbReference>
<feature type="compositionally biased region" description="Basic residues" evidence="1">
    <location>
        <begin position="79"/>
        <end position="92"/>
    </location>
</feature>
<dbReference type="PaxDb" id="2903-EOD22916"/>
<evidence type="ECO:0000313" key="3">
    <source>
        <dbReference type="Proteomes" id="UP000013827"/>
    </source>
</evidence>
<proteinExistence type="predicted"/>
<evidence type="ECO:0000313" key="2">
    <source>
        <dbReference type="EnsemblProtists" id="EOD22916"/>
    </source>
</evidence>
<organism evidence="2 3">
    <name type="scientific">Emiliania huxleyi (strain CCMP1516)</name>
    <dbReference type="NCBI Taxonomy" id="280463"/>
    <lineage>
        <taxon>Eukaryota</taxon>
        <taxon>Haptista</taxon>
        <taxon>Haptophyta</taxon>
        <taxon>Prymnesiophyceae</taxon>
        <taxon>Isochrysidales</taxon>
        <taxon>Noelaerhabdaceae</taxon>
        <taxon>Emiliania</taxon>
    </lineage>
</organism>
<sequence length="206" mass="23522">MCDRLFMTRCNELAELAQQSTSQDAQTEEAALRELGRLELLPLKAFVVAMPDQANNADTLVINDGQIPVEVQPGGDRNSHRHGGSRGPRQRGQHGERCFPRRTRTVVCERWHQACPRRMRSFDRSSSYGLHFAAIDRHSGSYFIGWLYWLWYMLFRCPAKLSSEHGCKIMQAMLKVEAAGFTHFLGRPGFQLHNFYGAFGTMLVFP</sequence>
<name>A0A0D3JHD1_EMIH1</name>
<dbReference type="HOGENOM" id="CLU_1334040_0_0_1"/>
<keyword evidence="3" id="KW-1185">Reference proteome</keyword>
<dbReference type="KEGG" id="ehx:EMIHUDRAFT_432080"/>
<evidence type="ECO:0000256" key="1">
    <source>
        <dbReference type="SAM" id="MobiDB-lite"/>
    </source>
</evidence>
<accession>A0A0D3JHD1</accession>
<reference evidence="2" key="2">
    <citation type="submission" date="2024-10" db="UniProtKB">
        <authorList>
            <consortium name="EnsemblProtists"/>
        </authorList>
    </citation>
    <scope>IDENTIFICATION</scope>
</reference>
<dbReference type="GeneID" id="17268463"/>
<dbReference type="AlphaFoldDB" id="A0A0D3JHD1"/>
<protein>
    <submittedName>
        <fullName evidence="2">Uncharacterized protein</fullName>
    </submittedName>
</protein>
<reference evidence="3" key="1">
    <citation type="journal article" date="2013" name="Nature">
        <title>Pan genome of the phytoplankton Emiliania underpins its global distribution.</title>
        <authorList>
            <person name="Read B.A."/>
            <person name="Kegel J."/>
            <person name="Klute M.J."/>
            <person name="Kuo A."/>
            <person name="Lefebvre S.C."/>
            <person name="Maumus F."/>
            <person name="Mayer C."/>
            <person name="Miller J."/>
            <person name="Monier A."/>
            <person name="Salamov A."/>
            <person name="Young J."/>
            <person name="Aguilar M."/>
            <person name="Claverie J.M."/>
            <person name="Frickenhaus S."/>
            <person name="Gonzalez K."/>
            <person name="Herman E.K."/>
            <person name="Lin Y.C."/>
            <person name="Napier J."/>
            <person name="Ogata H."/>
            <person name="Sarno A.F."/>
            <person name="Shmutz J."/>
            <person name="Schroeder D."/>
            <person name="de Vargas C."/>
            <person name="Verret F."/>
            <person name="von Dassow P."/>
            <person name="Valentin K."/>
            <person name="Van de Peer Y."/>
            <person name="Wheeler G."/>
            <person name="Dacks J.B."/>
            <person name="Delwiche C.F."/>
            <person name="Dyhrman S.T."/>
            <person name="Glockner G."/>
            <person name="John U."/>
            <person name="Richards T."/>
            <person name="Worden A.Z."/>
            <person name="Zhang X."/>
            <person name="Grigoriev I.V."/>
            <person name="Allen A.E."/>
            <person name="Bidle K."/>
            <person name="Borodovsky M."/>
            <person name="Bowler C."/>
            <person name="Brownlee C."/>
            <person name="Cock J.M."/>
            <person name="Elias M."/>
            <person name="Gladyshev V.N."/>
            <person name="Groth M."/>
            <person name="Guda C."/>
            <person name="Hadaegh A."/>
            <person name="Iglesias-Rodriguez M.D."/>
            <person name="Jenkins J."/>
            <person name="Jones B.M."/>
            <person name="Lawson T."/>
            <person name="Leese F."/>
            <person name="Lindquist E."/>
            <person name="Lobanov A."/>
            <person name="Lomsadze A."/>
            <person name="Malik S.B."/>
            <person name="Marsh M.E."/>
            <person name="Mackinder L."/>
            <person name="Mock T."/>
            <person name="Mueller-Roeber B."/>
            <person name="Pagarete A."/>
            <person name="Parker M."/>
            <person name="Probert I."/>
            <person name="Quesneville H."/>
            <person name="Raines C."/>
            <person name="Rensing S.A."/>
            <person name="Riano-Pachon D.M."/>
            <person name="Richier S."/>
            <person name="Rokitta S."/>
            <person name="Shiraiwa Y."/>
            <person name="Soanes D.M."/>
            <person name="van der Giezen M."/>
            <person name="Wahlund T.M."/>
            <person name="Williams B."/>
            <person name="Wilson W."/>
            <person name="Wolfe G."/>
            <person name="Wurch L.L."/>
        </authorList>
    </citation>
    <scope>NUCLEOTIDE SEQUENCE</scope>
</reference>
<feature type="region of interest" description="Disordered" evidence="1">
    <location>
        <begin position="68"/>
        <end position="96"/>
    </location>
</feature>